<organism evidence="1 2">
    <name type="scientific">Macrophomina phaseolina</name>
    <dbReference type="NCBI Taxonomy" id="35725"/>
    <lineage>
        <taxon>Eukaryota</taxon>
        <taxon>Fungi</taxon>
        <taxon>Dikarya</taxon>
        <taxon>Ascomycota</taxon>
        <taxon>Pezizomycotina</taxon>
        <taxon>Dothideomycetes</taxon>
        <taxon>Dothideomycetes incertae sedis</taxon>
        <taxon>Botryosphaeriales</taxon>
        <taxon>Botryosphaeriaceae</taxon>
        <taxon>Macrophomina</taxon>
    </lineage>
</organism>
<protein>
    <recommendedName>
        <fullName evidence="3">Calycin-like protein</fullName>
    </recommendedName>
</protein>
<dbReference type="InterPro" id="IPR053037">
    <property type="entry name" value="Pericyclase_pydY-like"/>
</dbReference>
<name>A0ABQ8GLZ9_9PEZI</name>
<sequence length="200" mass="22837">MAAPPEKTLDDLNGSWLMNRKLSGDTDAVLSLQGVSWFIRKTVGFATVTLNHKHYKDDEGNEHIDIDQLITPGLQGTSEKRTLNWQWRDHSDIIFGKVKGRTRKVRFSDVPDDEDGKFMKEGWEPAFLEKGEVIETYVESLDKGWTANQFWGFELIDGERRFLRHVIVKDKSGKKVIRLKIVYDWVGPLADTNGSNGTAQ</sequence>
<evidence type="ECO:0000313" key="2">
    <source>
        <dbReference type="Proteomes" id="UP000774617"/>
    </source>
</evidence>
<dbReference type="PANTHER" id="PTHR38115:SF1">
    <property type="entry name" value="LIPOCALIN-LIKE DOMAIN-CONTAINING PROTEIN"/>
    <property type="match status" value="1"/>
</dbReference>
<reference evidence="1 2" key="1">
    <citation type="journal article" date="2021" name="Nat. Commun.">
        <title>Genetic determinants of endophytism in the Arabidopsis root mycobiome.</title>
        <authorList>
            <person name="Mesny F."/>
            <person name="Miyauchi S."/>
            <person name="Thiergart T."/>
            <person name="Pickel B."/>
            <person name="Atanasova L."/>
            <person name="Karlsson M."/>
            <person name="Huettel B."/>
            <person name="Barry K.W."/>
            <person name="Haridas S."/>
            <person name="Chen C."/>
            <person name="Bauer D."/>
            <person name="Andreopoulos W."/>
            <person name="Pangilinan J."/>
            <person name="LaButti K."/>
            <person name="Riley R."/>
            <person name="Lipzen A."/>
            <person name="Clum A."/>
            <person name="Drula E."/>
            <person name="Henrissat B."/>
            <person name="Kohler A."/>
            <person name="Grigoriev I.V."/>
            <person name="Martin F.M."/>
            <person name="Hacquard S."/>
        </authorList>
    </citation>
    <scope>NUCLEOTIDE SEQUENCE [LARGE SCALE GENOMIC DNA]</scope>
    <source>
        <strain evidence="1 2">MPI-SDFR-AT-0080</strain>
    </source>
</reference>
<comment type="caution">
    <text evidence="1">The sequence shown here is derived from an EMBL/GenBank/DDBJ whole genome shotgun (WGS) entry which is preliminary data.</text>
</comment>
<keyword evidence="2" id="KW-1185">Reference proteome</keyword>
<gene>
    <name evidence="1" type="ORF">B0J12DRAFT_335619</name>
</gene>
<dbReference type="PANTHER" id="PTHR38115">
    <property type="entry name" value="LIPOCALIN-LIKE DOMAIN-CONTAINING PROTEIN"/>
    <property type="match status" value="1"/>
</dbReference>
<proteinExistence type="predicted"/>
<dbReference type="Proteomes" id="UP000774617">
    <property type="component" value="Unassembled WGS sequence"/>
</dbReference>
<evidence type="ECO:0008006" key="3">
    <source>
        <dbReference type="Google" id="ProtNLM"/>
    </source>
</evidence>
<dbReference type="EMBL" id="JAGTJR010000005">
    <property type="protein sequence ID" value="KAH7060487.1"/>
    <property type="molecule type" value="Genomic_DNA"/>
</dbReference>
<accession>A0ABQ8GLZ9</accession>
<evidence type="ECO:0000313" key="1">
    <source>
        <dbReference type="EMBL" id="KAH7060487.1"/>
    </source>
</evidence>